<dbReference type="EMBL" id="NJBO01000012">
    <property type="protein sequence ID" value="TKJ41937.1"/>
    <property type="molecule type" value="Genomic_DNA"/>
</dbReference>
<dbReference type="AlphaFoldDB" id="A0A532V4K7"/>
<gene>
    <name evidence="1" type="ORF">CEE36_07735</name>
</gene>
<dbReference type="Gene3D" id="2.130.10.10">
    <property type="entry name" value="YVTN repeat-like/Quinoprotein amine dehydrogenase"/>
    <property type="match status" value="2"/>
</dbReference>
<sequence length="1057" mass="114977">MAGLLLGFKVLLSITQVWSSNGPYGGLGEAVCVDGGANPYIYTNEGFYRKLGGFDWQRIDGYEPIPFTVDWMNEVAFIESKLWSCPRKGGLWWHAEDAPGWSQAQGIPTDADVVGICGIGDTIVVATQSNGLWLSEDNGASFQIFPDWHVPGAKISALAVHEKVLAVAVSNYRQIRIRRPLDTWRTEELPGYVPSGILSLEWTSGSIGALYLHVGTASGVTYVLNPHIGPGDWKGDMELVGVQIQDLAAAGGDLYAATFGGIALSHDHGSSWSEASNGLVSLFVTDLAGWEGGVMAATFDGLYRRVGSGWAVIEELPAQTFTGIVVNLDAPTRLMVSSFGSGGFISDNAGESWDRTGANDITLAFDLASGETNEGSIFYAGLFNGIGVSKDEGRSWLVYTISDETGAPCIVPFVVSNPGNGNEVWFVAIGRWGGQTQYRICYSSDGLDNYIVTENLEWRAVADLTYSPLDRKLYVATVLGSFRTDEPEVKGSLKQTADAGLPANGLPIQFEVAGTRLYTLLDNNQVCVSTDGAESWSKVTGLESVNVQRIATDPSLPEFLLAADVYKQIKKGFSVYFTTDGGENWDVRPDPAPGMAQVCEVRVAESKAHVYVASAEGVFYDVFEVDLPPPEVQLSLWLPDTVQQGDAFNISVRANRLVDSITVHIKHLTDMQVSWPDSIYPPQDSVNYDSLTAWFFNTGELEIGLYQATAQAYLGMDITAAVDTLTVVADTLPDTLILTLSAPDQIFAGDTLEVAVTANILTDSIQLHLQHIELGDEFYPDYRFPADSTGYDSLYARFSNTAGFPEGSYRVIANAYVELDTTSVVDTLTVVADTLPDILILTLSAPDQIFAGDTFQVVVKSNILADSIQLHLQHAELGDEFYPDYCFPTDSADYDSLYACFSKTGEFPEGSYRVIADAQSGVLESKVEDTLEVLARPDTTILVDPKQVFFVPSPAVNQSTGRVYYDLGYDARVTLEIFTARARRLLYHEEAGGDLVSAGYHNYVEIDISDLGADVYFFRLTVDARDNPTFQAIRDAAPDGEKPDDVVVVTKPFVVVR</sequence>
<dbReference type="SUPFAM" id="SSF110296">
    <property type="entry name" value="Oligoxyloglucan reducing end-specific cellobiohydrolase"/>
    <property type="match status" value="2"/>
</dbReference>
<proteinExistence type="predicted"/>
<dbReference type="Proteomes" id="UP000317778">
    <property type="component" value="Unassembled WGS sequence"/>
</dbReference>
<evidence type="ECO:0000313" key="1">
    <source>
        <dbReference type="EMBL" id="TKJ41937.1"/>
    </source>
</evidence>
<organism evidence="1 2">
    <name type="scientific">candidate division TA06 bacterium B3_TA06</name>
    <dbReference type="NCBI Taxonomy" id="2012487"/>
    <lineage>
        <taxon>Bacteria</taxon>
        <taxon>Bacteria division TA06</taxon>
    </lineage>
</organism>
<evidence type="ECO:0008006" key="3">
    <source>
        <dbReference type="Google" id="ProtNLM"/>
    </source>
</evidence>
<reference evidence="1 2" key="1">
    <citation type="submission" date="2017-06" db="EMBL/GenBank/DDBJ databases">
        <title>Novel microbial phyla capable of carbon fixation and sulfur reduction in deep-sea sediments.</title>
        <authorList>
            <person name="Huang J."/>
            <person name="Baker B."/>
            <person name="Wang Y."/>
        </authorList>
    </citation>
    <scope>NUCLEOTIDE SEQUENCE [LARGE SCALE GENOMIC DNA]</scope>
    <source>
        <strain evidence="1">B3_TA06</strain>
    </source>
</reference>
<accession>A0A532V4K7</accession>
<dbReference type="InterPro" id="IPR015943">
    <property type="entry name" value="WD40/YVTN_repeat-like_dom_sf"/>
</dbReference>
<comment type="caution">
    <text evidence="1">The sequence shown here is derived from an EMBL/GenBank/DDBJ whole genome shotgun (WGS) entry which is preliminary data.</text>
</comment>
<evidence type="ECO:0000313" key="2">
    <source>
        <dbReference type="Proteomes" id="UP000317778"/>
    </source>
</evidence>
<name>A0A532V4K7_UNCT6</name>
<protein>
    <recommendedName>
        <fullName evidence="3">Photosynthesis system II assembly factor Ycf48/Hcf136-like domain-containing protein</fullName>
    </recommendedName>
</protein>